<dbReference type="InterPro" id="IPR050872">
    <property type="entry name" value="PPR_P_subfamily"/>
</dbReference>
<proteinExistence type="inferred from homology"/>
<protein>
    <submittedName>
        <fullName evidence="3">Uncharacterized protein</fullName>
    </submittedName>
</protein>
<comment type="similarity">
    <text evidence="1">Belongs to the PPR family. P subfamily.</text>
</comment>
<comment type="caution">
    <text evidence="3">The sequence shown here is derived from an EMBL/GenBank/DDBJ whole genome shotgun (WGS) entry which is preliminary data.</text>
</comment>
<dbReference type="Pfam" id="PF13812">
    <property type="entry name" value="PPR_3"/>
    <property type="match status" value="2"/>
</dbReference>
<reference evidence="3" key="1">
    <citation type="submission" date="2022-07" db="EMBL/GenBank/DDBJ databases">
        <title>Genome Sequence of Agrocybe chaxingu.</title>
        <authorList>
            <person name="Buettner E."/>
        </authorList>
    </citation>
    <scope>NUCLEOTIDE SEQUENCE</scope>
    <source>
        <strain evidence="3">MP-N11</strain>
    </source>
</reference>
<dbReference type="PANTHER" id="PTHR46128:SF356">
    <property type="entry name" value="PENTACOTRIPEPTIDE-REPEAT REGION OF PRORP DOMAIN-CONTAINING PROTEIN"/>
    <property type="match status" value="1"/>
</dbReference>
<dbReference type="OrthoDB" id="185373at2759"/>
<dbReference type="NCBIfam" id="TIGR00756">
    <property type="entry name" value="PPR"/>
    <property type="match status" value="3"/>
</dbReference>
<dbReference type="InterPro" id="IPR011990">
    <property type="entry name" value="TPR-like_helical_dom_sf"/>
</dbReference>
<evidence type="ECO:0000256" key="1">
    <source>
        <dbReference type="ARBA" id="ARBA00007626"/>
    </source>
</evidence>
<dbReference type="PROSITE" id="PS51375">
    <property type="entry name" value="PPR"/>
    <property type="match status" value="3"/>
</dbReference>
<dbReference type="AlphaFoldDB" id="A0A9W8TEI0"/>
<dbReference type="Pfam" id="PF13041">
    <property type="entry name" value="PPR_2"/>
    <property type="match status" value="1"/>
</dbReference>
<feature type="repeat" description="PPR" evidence="2">
    <location>
        <begin position="448"/>
        <end position="482"/>
    </location>
</feature>
<feature type="repeat" description="PPR" evidence="2">
    <location>
        <begin position="518"/>
        <end position="552"/>
    </location>
</feature>
<dbReference type="EMBL" id="JANKHO010000104">
    <property type="protein sequence ID" value="KAJ3515284.1"/>
    <property type="molecule type" value="Genomic_DNA"/>
</dbReference>
<dbReference type="Proteomes" id="UP001148786">
    <property type="component" value="Unassembled WGS sequence"/>
</dbReference>
<keyword evidence="4" id="KW-1185">Reference proteome</keyword>
<gene>
    <name evidence="3" type="ORF">NLJ89_g1868</name>
</gene>
<dbReference type="PANTHER" id="PTHR46128">
    <property type="entry name" value="MITOCHONDRIAL GROUP I INTRON SPLICING FACTOR CCM1"/>
    <property type="match status" value="1"/>
</dbReference>
<evidence type="ECO:0000313" key="4">
    <source>
        <dbReference type="Proteomes" id="UP001148786"/>
    </source>
</evidence>
<dbReference type="Gene3D" id="1.25.40.10">
    <property type="entry name" value="Tetratricopeptide repeat domain"/>
    <property type="match status" value="3"/>
</dbReference>
<evidence type="ECO:0000256" key="2">
    <source>
        <dbReference type="PROSITE-ProRule" id="PRU00708"/>
    </source>
</evidence>
<dbReference type="InterPro" id="IPR002885">
    <property type="entry name" value="PPR_rpt"/>
</dbReference>
<feature type="repeat" description="PPR" evidence="2">
    <location>
        <begin position="375"/>
        <end position="409"/>
    </location>
</feature>
<accession>A0A9W8TEI0</accession>
<organism evidence="3 4">
    <name type="scientific">Agrocybe chaxingu</name>
    <dbReference type="NCBI Taxonomy" id="84603"/>
    <lineage>
        <taxon>Eukaryota</taxon>
        <taxon>Fungi</taxon>
        <taxon>Dikarya</taxon>
        <taxon>Basidiomycota</taxon>
        <taxon>Agaricomycotina</taxon>
        <taxon>Agaricomycetes</taxon>
        <taxon>Agaricomycetidae</taxon>
        <taxon>Agaricales</taxon>
        <taxon>Agaricineae</taxon>
        <taxon>Strophariaceae</taxon>
        <taxon>Agrocybe</taxon>
    </lineage>
</organism>
<name>A0A9W8TEI0_9AGAR</name>
<sequence>MLRRASRYNTYGLLEFLLSNPPCRIRRLSEAANAVAPTRRVPDLQMHTKLRDQIMGQPHSRRMLPEATKNTFNTHLGQVDKALKAWDLPAVLQSWETFEAYRNSLPDGEACRLPAQTLKELQKVFARRFPLTCNNQQWSDALMVKAEDFAVHAAKHDSAESLHILLLHYIGRGDTDAILKLYDRYIQAIGTDAAELQEDIDTDEALALPDDEDPYLDGFRMSVVLCAMTAHVMKDSFQLAMETLMSSGVKIQKFRKQEFLKHLKDPVLSRKVEKYINQATIARMVQRPSSLSRHILNIAHPTTASSLERLYNDVIEGISGSDPYLAASTSTSSDVLVPMSEVGWTSFQTGFIKSERINLAARMWDDLARLGVTPGVTMWTGLLDTCADLRDSTQARETWSMMLRQGIKPDDLSYRAIIAVHFDDNKTEDALAKFEEYRATVEGADERRLSVYNTVLRGLLRINRIADAEALLADMEKNGPVPDIVSYNTLLGYHSRQMDFKQLSQVVATMSSKKIMGDVVTFSTILSALLLAGRKDATATIFNLMQKQGIKPSVATYTSIINDQMKQQTEGSLNAALSILDKMEQDSGVKPNEVTYTTILSGLSRGRWLSRERADQVRDELVARMRKQRLAFKLPTYHILIRSALDSPDPKGHLDALGLIQEMEEQGIPRVNATWYLLFAGLMRREEWSVARMMVRKMSLINRQPNPAVLKLVRDIRLQKNA</sequence>
<evidence type="ECO:0000313" key="3">
    <source>
        <dbReference type="EMBL" id="KAJ3515284.1"/>
    </source>
</evidence>